<dbReference type="EMBL" id="CP099547">
    <property type="protein sequence ID" value="USR80014.1"/>
    <property type="molecule type" value="Genomic_DNA"/>
</dbReference>
<evidence type="ECO:0000259" key="3">
    <source>
        <dbReference type="PROSITE" id="PS51782"/>
    </source>
</evidence>
<dbReference type="RefSeq" id="WP_252673864.1">
    <property type="nucleotide sequence ID" value="NZ_CP099547.1"/>
</dbReference>
<proteinExistence type="predicted"/>
<organism evidence="4 5">
    <name type="scientific">Arcanobacterium pinnipediorum</name>
    <dbReference type="NCBI Taxonomy" id="1503041"/>
    <lineage>
        <taxon>Bacteria</taxon>
        <taxon>Bacillati</taxon>
        <taxon>Actinomycetota</taxon>
        <taxon>Actinomycetes</taxon>
        <taxon>Actinomycetales</taxon>
        <taxon>Actinomycetaceae</taxon>
        <taxon>Arcanobacterium</taxon>
    </lineage>
</organism>
<dbReference type="InterPro" id="IPR036779">
    <property type="entry name" value="LysM_dom_sf"/>
</dbReference>
<dbReference type="Gene3D" id="3.10.350.10">
    <property type="entry name" value="LysM domain"/>
    <property type="match status" value="1"/>
</dbReference>
<evidence type="ECO:0000313" key="5">
    <source>
        <dbReference type="Proteomes" id="UP001056109"/>
    </source>
</evidence>
<dbReference type="PROSITE" id="PS51782">
    <property type="entry name" value="LYSM"/>
    <property type="match status" value="1"/>
</dbReference>
<name>A0ABY5AII8_9ACTO</name>
<dbReference type="Proteomes" id="UP001056109">
    <property type="component" value="Chromosome"/>
</dbReference>
<dbReference type="InterPro" id="IPR018392">
    <property type="entry name" value="LysM"/>
</dbReference>
<sequence length="209" mass="22608">MSAIEIQDGYALGAPVQHPAQPRLKVVHTPERQAPRRETTPRQIVRPERSRQIVRPDRPRTTGAPALFAVPTAPSPSSTEAVSGVWRVQSAPYSYRHAASVTSDFRHILSEGVQYINHVRVALRLKSVVGFTALMAVSILAGLLIVAIFGLFPAGGTIHIVQPGDTLVSIASAINAPVDTTEVIADIYSLNAIEEGRIFPGQELVIPHY</sequence>
<reference evidence="4" key="1">
    <citation type="submission" date="2022-06" db="EMBL/GenBank/DDBJ databases">
        <title>Complete Genome Sequence of Arcanobacterium pinnipediorum strain DSM 28752 isolated from a harbour seal.</title>
        <authorList>
            <person name="Borowiak M."/>
            <person name="Kreitlow A."/>
            <person name="Alssahen M."/>
            <person name="Malorny B."/>
            <person name="Laemmler C."/>
            <person name="Prenger-Berninghoff E."/>
            <person name="Siebert U."/>
            <person name="Ploetz M."/>
            <person name="Abdulmawjood A."/>
        </authorList>
    </citation>
    <scope>NUCLEOTIDE SEQUENCE</scope>
    <source>
        <strain evidence="4">DSM 28752</strain>
    </source>
</reference>
<evidence type="ECO:0000256" key="2">
    <source>
        <dbReference type="SAM" id="Phobius"/>
    </source>
</evidence>
<feature type="domain" description="LysM" evidence="3">
    <location>
        <begin position="157"/>
        <end position="206"/>
    </location>
</feature>
<feature type="transmembrane region" description="Helical" evidence="2">
    <location>
        <begin position="128"/>
        <end position="152"/>
    </location>
</feature>
<accession>A0ABY5AII8</accession>
<feature type="region of interest" description="Disordered" evidence="1">
    <location>
        <begin position="14"/>
        <end position="47"/>
    </location>
</feature>
<dbReference type="SUPFAM" id="SSF54106">
    <property type="entry name" value="LysM domain"/>
    <property type="match status" value="1"/>
</dbReference>
<keyword evidence="5" id="KW-1185">Reference proteome</keyword>
<protein>
    <submittedName>
        <fullName evidence="4">LysM peptidoglycan-binding domain-containing protein</fullName>
    </submittedName>
</protein>
<feature type="compositionally biased region" description="Basic and acidic residues" evidence="1">
    <location>
        <begin position="28"/>
        <end position="47"/>
    </location>
</feature>
<keyword evidence="2" id="KW-0472">Membrane</keyword>
<keyword evidence="2" id="KW-0812">Transmembrane</keyword>
<dbReference type="SMART" id="SM00257">
    <property type="entry name" value="LysM"/>
    <property type="match status" value="1"/>
</dbReference>
<gene>
    <name evidence="4" type="ORF">NG665_03300</name>
</gene>
<keyword evidence="2" id="KW-1133">Transmembrane helix</keyword>
<evidence type="ECO:0000313" key="4">
    <source>
        <dbReference type="EMBL" id="USR80014.1"/>
    </source>
</evidence>
<dbReference type="CDD" id="cd00118">
    <property type="entry name" value="LysM"/>
    <property type="match status" value="1"/>
</dbReference>
<dbReference type="Pfam" id="PF01476">
    <property type="entry name" value="LysM"/>
    <property type="match status" value="1"/>
</dbReference>
<evidence type="ECO:0000256" key="1">
    <source>
        <dbReference type="SAM" id="MobiDB-lite"/>
    </source>
</evidence>